<evidence type="ECO:0008006" key="9">
    <source>
        <dbReference type="Google" id="ProtNLM"/>
    </source>
</evidence>
<feature type="compositionally biased region" description="Acidic residues" evidence="6">
    <location>
        <begin position="409"/>
        <end position="420"/>
    </location>
</feature>
<feature type="region of interest" description="Disordered" evidence="6">
    <location>
        <begin position="385"/>
        <end position="439"/>
    </location>
</feature>
<keyword evidence="3" id="KW-0863">Zinc-finger</keyword>
<dbReference type="GO" id="GO:0005634">
    <property type="term" value="C:nucleus"/>
    <property type="evidence" value="ECO:0007669"/>
    <property type="project" value="UniProtKB-SubCell"/>
</dbReference>
<dbReference type="InterPro" id="IPR052035">
    <property type="entry name" value="ZnF_BED_domain_contain"/>
</dbReference>
<protein>
    <recommendedName>
        <fullName evidence="9">BED-type domain-containing protein</fullName>
    </recommendedName>
</protein>
<feature type="compositionally biased region" description="Low complexity" evidence="6">
    <location>
        <begin position="32"/>
        <end position="42"/>
    </location>
</feature>
<evidence type="ECO:0000313" key="8">
    <source>
        <dbReference type="Proteomes" id="UP000663879"/>
    </source>
</evidence>
<feature type="region of interest" description="Disordered" evidence="6">
    <location>
        <begin position="1"/>
        <end position="69"/>
    </location>
</feature>
<dbReference type="InterPro" id="IPR012337">
    <property type="entry name" value="RNaseH-like_sf"/>
</dbReference>
<dbReference type="PANTHER" id="PTHR46481">
    <property type="entry name" value="ZINC FINGER BED DOMAIN-CONTAINING PROTEIN 4"/>
    <property type="match status" value="1"/>
</dbReference>
<evidence type="ECO:0000313" key="7">
    <source>
        <dbReference type="EMBL" id="CAF0840058.1"/>
    </source>
</evidence>
<gene>
    <name evidence="7" type="ORF">OXX778_LOCUS8406</name>
</gene>
<organism evidence="7 8">
    <name type="scientific">Brachionus calyciflorus</name>
    <dbReference type="NCBI Taxonomy" id="104777"/>
    <lineage>
        <taxon>Eukaryota</taxon>
        <taxon>Metazoa</taxon>
        <taxon>Spiralia</taxon>
        <taxon>Gnathifera</taxon>
        <taxon>Rotifera</taxon>
        <taxon>Eurotatoria</taxon>
        <taxon>Monogononta</taxon>
        <taxon>Pseudotrocha</taxon>
        <taxon>Ploima</taxon>
        <taxon>Brachionidae</taxon>
        <taxon>Brachionus</taxon>
    </lineage>
</organism>
<accession>A0A813VKS5</accession>
<feature type="compositionally biased region" description="Polar residues" evidence="6">
    <location>
        <begin position="17"/>
        <end position="31"/>
    </location>
</feature>
<reference evidence="7" key="1">
    <citation type="submission" date="2021-02" db="EMBL/GenBank/DDBJ databases">
        <authorList>
            <person name="Nowell W R."/>
        </authorList>
    </citation>
    <scope>NUCLEOTIDE SEQUENCE</scope>
    <source>
        <strain evidence="7">Ploen Becks lab</strain>
    </source>
</reference>
<dbReference type="Proteomes" id="UP000663879">
    <property type="component" value="Unassembled WGS sequence"/>
</dbReference>
<sequence length="439" mass="50632">MPNKSDNKTIPRRSTRVKNSSQISKPPKNNISVSKKSTASSSLGHRRRVIPQNESSSSSSNDDEMEQDEITQTNSNDIVISNQLSLVEVNPNAQRQLANSQALNARKILINSLNSQALSGIFEGKTFEIENKNGEIKKKSYSSVYSWFESKTQLTYLEKNEVIFKCKICKPYPSKENEVYTSKQKFCRTGNLLKHLRTHKYEIGLWLNEFDKYSVQKQSRKIDPKMFYLVKFFIKNAIAVQALEDHDFRQVFPKTIGKYSFVQKVLPELINFMELEITRKLVDAEFVALIVDGWTSKLKKEYVVVGASLIQKDFKRDVFILGLTRLIGRHNAENMKLCIEKVVNTYEFNKNKLSAIVCDEGSNLVRLISQLENIDFEALELVDEDDPSEVIEDNEDNENNANEELHDQDNDEDSDQENYDMNDKSKQDERILGYEFVEK</sequence>
<feature type="compositionally biased region" description="Basic and acidic residues" evidence="6">
    <location>
        <begin position="421"/>
        <end position="439"/>
    </location>
</feature>
<dbReference type="AlphaFoldDB" id="A0A813VKS5"/>
<dbReference type="OrthoDB" id="10575814at2759"/>
<dbReference type="SUPFAM" id="SSF53098">
    <property type="entry name" value="Ribonuclease H-like"/>
    <property type="match status" value="1"/>
</dbReference>
<comment type="subcellular location">
    <subcellularLocation>
        <location evidence="1">Nucleus</location>
    </subcellularLocation>
</comment>
<keyword evidence="5" id="KW-0539">Nucleus</keyword>
<dbReference type="EMBL" id="CAJNOC010001153">
    <property type="protein sequence ID" value="CAF0840058.1"/>
    <property type="molecule type" value="Genomic_DNA"/>
</dbReference>
<evidence type="ECO:0000256" key="6">
    <source>
        <dbReference type="SAM" id="MobiDB-lite"/>
    </source>
</evidence>
<dbReference type="GO" id="GO:0008270">
    <property type="term" value="F:zinc ion binding"/>
    <property type="evidence" value="ECO:0007669"/>
    <property type="project" value="UniProtKB-KW"/>
</dbReference>
<keyword evidence="4" id="KW-0862">Zinc</keyword>
<dbReference type="PANTHER" id="PTHR46481:SF10">
    <property type="entry name" value="ZINC FINGER BED DOMAIN-CONTAINING PROTEIN 39"/>
    <property type="match status" value="1"/>
</dbReference>
<keyword evidence="2" id="KW-0479">Metal-binding</keyword>
<feature type="compositionally biased region" description="Acidic residues" evidence="6">
    <location>
        <begin position="385"/>
        <end position="398"/>
    </location>
</feature>
<name>A0A813VKS5_9BILA</name>
<keyword evidence="8" id="KW-1185">Reference proteome</keyword>
<evidence type="ECO:0000256" key="3">
    <source>
        <dbReference type="ARBA" id="ARBA00022771"/>
    </source>
</evidence>
<evidence type="ECO:0000256" key="2">
    <source>
        <dbReference type="ARBA" id="ARBA00022723"/>
    </source>
</evidence>
<evidence type="ECO:0000256" key="5">
    <source>
        <dbReference type="ARBA" id="ARBA00023242"/>
    </source>
</evidence>
<evidence type="ECO:0000256" key="1">
    <source>
        <dbReference type="ARBA" id="ARBA00004123"/>
    </source>
</evidence>
<comment type="caution">
    <text evidence="7">The sequence shown here is derived from an EMBL/GenBank/DDBJ whole genome shotgun (WGS) entry which is preliminary data.</text>
</comment>
<evidence type="ECO:0000256" key="4">
    <source>
        <dbReference type="ARBA" id="ARBA00022833"/>
    </source>
</evidence>
<proteinExistence type="predicted"/>